<dbReference type="AlphaFoldDB" id="A0A8D5U694"/>
<dbReference type="KEGG" id="csty:KN1_11420"/>
<accession>A0A8D5U694</accession>
<keyword evidence="2" id="KW-1185">Reference proteome</keyword>
<name>A0A8D5U694_9CREN</name>
<protein>
    <submittedName>
        <fullName evidence="1">Uncharacterized protein</fullName>
    </submittedName>
</protein>
<organism evidence="1 2">
    <name type="scientific">Stygiolobus caldivivus</name>
    <dbReference type="NCBI Taxonomy" id="2824673"/>
    <lineage>
        <taxon>Archaea</taxon>
        <taxon>Thermoproteota</taxon>
        <taxon>Thermoprotei</taxon>
        <taxon>Sulfolobales</taxon>
        <taxon>Sulfolobaceae</taxon>
        <taxon>Stygiolobus</taxon>
    </lineage>
</organism>
<evidence type="ECO:0000313" key="1">
    <source>
        <dbReference type="EMBL" id="BCU69845.1"/>
    </source>
</evidence>
<sequence length="97" mass="11004">MEEFACLDYDKACEGNMPKADSICFHIHDCNKVTVYVVERKERLDPSSGKFDDAVSQVENTTHTLSNLCSSVECKKVLVCEYITALNVRKEKFASYN</sequence>
<reference evidence="1 2" key="1">
    <citation type="submission" date="2021-04" db="EMBL/GenBank/DDBJ databases">
        <title>Complete genome sequence of Stygiolobus sp. KN-1.</title>
        <authorList>
            <person name="Nakamura K."/>
            <person name="Sakai H."/>
            <person name="Kurosawa N."/>
        </authorList>
    </citation>
    <scope>NUCLEOTIDE SEQUENCE [LARGE SCALE GENOMIC DNA]</scope>
    <source>
        <strain evidence="1 2">KN-1</strain>
    </source>
</reference>
<gene>
    <name evidence="1" type="ORF">KN1_11420</name>
</gene>
<proteinExistence type="predicted"/>
<dbReference type="EMBL" id="AP024597">
    <property type="protein sequence ID" value="BCU69845.1"/>
    <property type="molecule type" value="Genomic_DNA"/>
</dbReference>
<evidence type="ECO:0000313" key="2">
    <source>
        <dbReference type="Proteomes" id="UP000825123"/>
    </source>
</evidence>
<dbReference type="Proteomes" id="UP000825123">
    <property type="component" value="Chromosome"/>
</dbReference>